<keyword evidence="6" id="KW-0223">Dioxygenase</keyword>
<evidence type="ECO:0000256" key="3">
    <source>
        <dbReference type="ARBA" id="ARBA00023002"/>
    </source>
</evidence>
<dbReference type="GO" id="GO:0016121">
    <property type="term" value="P:carotene catabolic process"/>
    <property type="evidence" value="ECO:0007669"/>
    <property type="project" value="TreeGrafter"/>
</dbReference>
<comment type="similarity">
    <text evidence="1 6">Belongs to the carotenoid oxygenase family.</text>
</comment>
<dbReference type="InterPro" id="IPR004294">
    <property type="entry name" value="Carotenoid_Oase"/>
</dbReference>
<feature type="binding site" evidence="5">
    <location>
        <position position="474"/>
    </location>
    <ligand>
        <name>Fe cation</name>
        <dbReference type="ChEBI" id="CHEBI:24875"/>
        <note>catalytic</note>
    </ligand>
</feature>
<name>A0AAJ6BNW9_9SPHN</name>
<dbReference type="Proteomes" id="UP001218362">
    <property type="component" value="Chromosome"/>
</dbReference>
<dbReference type="Pfam" id="PF03055">
    <property type="entry name" value="RPE65"/>
    <property type="match status" value="1"/>
</dbReference>
<feature type="binding site" evidence="5">
    <location>
        <position position="167"/>
    </location>
    <ligand>
        <name>Fe cation</name>
        <dbReference type="ChEBI" id="CHEBI:24875"/>
        <note>catalytic</note>
    </ligand>
</feature>
<reference evidence="7" key="1">
    <citation type="submission" date="2023-03" db="EMBL/GenBank/DDBJ databases">
        <title>Andean soil-derived lignocellulolytic bacterial consortium as a source of novel taxa and putative plastic-active enzymes.</title>
        <authorList>
            <person name="Diaz-Garcia L."/>
            <person name="Chuvochina M."/>
            <person name="Feuerriegel G."/>
            <person name="Bunk B."/>
            <person name="Sproer C."/>
            <person name="Streit W.R."/>
            <person name="Rodriguez L.M."/>
            <person name="Overmann J."/>
            <person name="Jimenez D.J."/>
        </authorList>
    </citation>
    <scope>NUCLEOTIDE SEQUENCE</scope>
    <source>
        <strain evidence="7">MAG 26</strain>
    </source>
</reference>
<dbReference type="KEGG" id="acob:P0Y56_05920"/>
<evidence type="ECO:0000256" key="2">
    <source>
        <dbReference type="ARBA" id="ARBA00022723"/>
    </source>
</evidence>
<feature type="binding site" evidence="5">
    <location>
        <position position="283"/>
    </location>
    <ligand>
        <name>Fe cation</name>
        <dbReference type="ChEBI" id="CHEBI:24875"/>
        <note>catalytic</note>
    </ligand>
</feature>
<comment type="cofactor">
    <cofactor evidence="5 6">
        <name>Fe(2+)</name>
        <dbReference type="ChEBI" id="CHEBI:29033"/>
    </cofactor>
    <text evidence="5 6">Binds 1 Fe(2+) ion per subunit.</text>
</comment>
<protein>
    <recommendedName>
        <fullName evidence="6">Dioxygenase</fullName>
        <ecNumber evidence="6">1.13.11.-</ecNumber>
    </recommendedName>
</protein>
<dbReference type="EMBL" id="CP119316">
    <property type="protein sequence ID" value="WEK47829.1"/>
    <property type="molecule type" value="Genomic_DNA"/>
</dbReference>
<evidence type="ECO:0000256" key="5">
    <source>
        <dbReference type="PIRSR" id="PIRSR604294-1"/>
    </source>
</evidence>
<dbReference type="GO" id="GO:0010436">
    <property type="term" value="F:carotenoid dioxygenase activity"/>
    <property type="evidence" value="ECO:0007669"/>
    <property type="project" value="TreeGrafter"/>
</dbReference>
<keyword evidence="3 6" id="KW-0560">Oxidoreductase</keyword>
<evidence type="ECO:0000256" key="6">
    <source>
        <dbReference type="RuleBase" id="RU364048"/>
    </source>
</evidence>
<sequence>MVHFPSEPIYQDVLRLGRIEGDIADLEIEGEVPPEMDGAFYRVHPDPQFAPRNPGDQFFNGDGMVTMFRVKDGRISFRQRYAKTDKWKLENAAGRALFGSYRNPLTDDPSVLGQHRGTANTNVLVFNDQLLAMKEDSPCLTMDKLSLETEGYTDFDGELTLNTFGAHPKIDPDSGNLCNISYASKGDLSRDGTYFELTPGGYVVRRAEFEVPYYTMLHDFCIAGDYVVIPVSPYSSDMSVLEQDRPHFYYDRSLPSYIGVMRRDGDGSDMRWFKQDPAVCSCHVMNAFQDGTKIHLDTPVSKIGSLPFFPDKDGAPFDPELAMTELSRFTVDLLSNSDTVESIVKLGKAPGEFPRIDDRMAGKPYRHGWMITYDLAKPYNGPPGPFAGVINTLTHFDVASGAEQSWWCGPDGSLQEPCFIPRAADALEGDGWLVALVDNHVTNYSDLCIFDALDVSKGPLMRAKLPIRLRQGLHGNWADGTLLAA</sequence>
<evidence type="ECO:0000313" key="7">
    <source>
        <dbReference type="EMBL" id="WEK47829.1"/>
    </source>
</evidence>
<dbReference type="PANTHER" id="PTHR10543:SF89">
    <property type="entry name" value="CAROTENOID 9,10(9',10')-CLEAVAGE DIOXYGENASE 1"/>
    <property type="match status" value="1"/>
</dbReference>
<keyword evidence="4 5" id="KW-0408">Iron</keyword>
<evidence type="ECO:0000256" key="1">
    <source>
        <dbReference type="ARBA" id="ARBA00006787"/>
    </source>
</evidence>
<evidence type="ECO:0000313" key="8">
    <source>
        <dbReference type="Proteomes" id="UP001218362"/>
    </source>
</evidence>
<organism evidence="7 8">
    <name type="scientific">Candidatus Andeanibacterium colombiense</name>
    <dbReference type="NCBI Taxonomy" id="3121345"/>
    <lineage>
        <taxon>Bacteria</taxon>
        <taxon>Pseudomonadati</taxon>
        <taxon>Pseudomonadota</taxon>
        <taxon>Alphaproteobacteria</taxon>
        <taxon>Sphingomonadales</taxon>
        <taxon>Sphingomonadaceae</taxon>
        <taxon>Candidatus Andeanibacterium</taxon>
    </lineage>
</organism>
<accession>A0AAJ6BNW9</accession>
<dbReference type="AlphaFoldDB" id="A0AAJ6BNW9"/>
<proteinExistence type="inferred from homology"/>
<dbReference type="EC" id="1.13.11.-" evidence="6"/>
<gene>
    <name evidence="7" type="ORF">P0Y56_05920</name>
</gene>
<evidence type="ECO:0000256" key="4">
    <source>
        <dbReference type="ARBA" id="ARBA00023004"/>
    </source>
</evidence>
<keyword evidence="2 5" id="KW-0479">Metal-binding</keyword>
<feature type="binding site" evidence="5">
    <location>
        <position position="218"/>
    </location>
    <ligand>
        <name>Fe cation</name>
        <dbReference type="ChEBI" id="CHEBI:24875"/>
        <note>catalytic</note>
    </ligand>
</feature>
<dbReference type="GO" id="GO:0046872">
    <property type="term" value="F:metal ion binding"/>
    <property type="evidence" value="ECO:0007669"/>
    <property type="project" value="UniProtKB-KW"/>
</dbReference>
<dbReference type="PANTHER" id="PTHR10543">
    <property type="entry name" value="BETA-CAROTENE DIOXYGENASE"/>
    <property type="match status" value="1"/>
</dbReference>